<dbReference type="PRINTS" id="PR00038">
    <property type="entry name" value="HTHLUXR"/>
</dbReference>
<dbReference type="PANTHER" id="PTHR16305:SF35">
    <property type="entry name" value="TRANSCRIPTIONAL ACTIVATOR DOMAIN"/>
    <property type="match status" value="1"/>
</dbReference>
<evidence type="ECO:0000259" key="3">
    <source>
        <dbReference type="PROSITE" id="PS50043"/>
    </source>
</evidence>
<reference evidence="5" key="1">
    <citation type="journal article" date="2019" name="Int. J. Syst. Evol. Microbiol.">
        <title>The Global Catalogue of Microorganisms (GCM) 10K type strain sequencing project: providing services to taxonomists for standard genome sequencing and annotation.</title>
        <authorList>
            <consortium name="The Broad Institute Genomics Platform"/>
            <consortium name="The Broad Institute Genome Sequencing Center for Infectious Disease"/>
            <person name="Wu L."/>
            <person name="Ma J."/>
        </authorList>
    </citation>
    <scope>NUCLEOTIDE SEQUENCE [LARGE SCALE GENOMIC DNA]</scope>
    <source>
        <strain evidence="5">JCM 9371</strain>
    </source>
</reference>
<evidence type="ECO:0000256" key="1">
    <source>
        <dbReference type="ARBA" id="ARBA00022741"/>
    </source>
</evidence>
<feature type="domain" description="HTH luxR-type" evidence="3">
    <location>
        <begin position="837"/>
        <end position="902"/>
    </location>
</feature>
<accession>A0ABW2XZD3</accession>
<dbReference type="CDD" id="cd06170">
    <property type="entry name" value="LuxR_C_like"/>
    <property type="match status" value="1"/>
</dbReference>
<evidence type="ECO:0000313" key="5">
    <source>
        <dbReference type="Proteomes" id="UP001597063"/>
    </source>
</evidence>
<protein>
    <submittedName>
        <fullName evidence="4">AAA family ATPase</fullName>
    </submittedName>
</protein>
<keyword evidence="2" id="KW-0067">ATP-binding</keyword>
<dbReference type="SUPFAM" id="SSF52540">
    <property type="entry name" value="P-loop containing nucleoside triphosphate hydrolases"/>
    <property type="match status" value="1"/>
</dbReference>
<dbReference type="PROSITE" id="PS50043">
    <property type="entry name" value="HTH_LUXR_2"/>
    <property type="match status" value="1"/>
</dbReference>
<dbReference type="Gene3D" id="1.10.10.10">
    <property type="entry name" value="Winged helix-like DNA-binding domain superfamily/Winged helix DNA-binding domain"/>
    <property type="match status" value="1"/>
</dbReference>
<dbReference type="EMBL" id="JBHTGP010000031">
    <property type="protein sequence ID" value="MFD0691623.1"/>
    <property type="molecule type" value="Genomic_DNA"/>
</dbReference>
<dbReference type="InterPro" id="IPR027417">
    <property type="entry name" value="P-loop_NTPase"/>
</dbReference>
<name>A0ABW2XZD3_9ACTN</name>
<evidence type="ECO:0000313" key="4">
    <source>
        <dbReference type="EMBL" id="MFD0691623.1"/>
    </source>
</evidence>
<dbReference type="InterPro" id="IPR016032">
    <property type="entry name" value="Sig_transdc_resp-reg_C-effctor"/>
</dbReference>
<comment type="caution">
    <text evidence="4">The sequence shown here is derived from an EMBL/GenBank/DDBJ whole genome shotgun (WGS) entry which is preliminary data.</text>
</comment>
<dbReference type="Pfam" id="PF00196">
    <property type="entry name" value="GerE"/>
    <property type="match status" value="1"/>
</dbReference>
<evidence type="ECO:0000256" key="2">
    <source>
        <dbReference type="ARBA" id="ARBA00022840"/>
    </source>
</evidence>
<dbReference type="SUPFAM" id="SSF46894">
    <property type="entry name" value="C-terminal effector domain of the bipartite response regulators"/>
    <property type="match status" value="1"/>
</dbReference>
<dbReference type="SMART" id="SM00421">
    <property type="entry name" value="HTH_LUXR"/>
    <property type="match status" value="1"/>
</dbReference>
<proteinExistence type="predicted"/>
<keyword evidence="1" id="KW-0547">Nucleotide-binding</keyword>
<dbReference type="InterPro" id="IPR036388">
    <property type="entry name" value="WH-like_DNA-bd_sf"/>
</dbReference>
<dbReference type="InterPro" id="IPR041664">
    <property type="entry name" value="AAA_16"/>
</dbReference>
<dbReference type="Pfam" id="PF13191">
    <property type="entry name" value="AAA_16"/>
    <property type="match status" value="1"/>
</dbReference>
<organism evidence="4 5">
    <name type="scientific">Actinomadura fibrosa</name>
    <dbReference type="NCBI Taxonomy" id="111802"/>
    <lineage>
        <taxon>Bacteria</taxon>
        <taxon>Bacillati</taxon>
        <taxon>Actinomycetota</taxon>
        <taxon>Actinomycetes</taxon>
        <taxon>Streptosporangiales</taxon>
        <taxon>Thermomonosporaceae</taxon>
        <taxon>Actinomadura</taxon>
    </lineage>
</organism>
<dbReference type="InterPro" id="IPR000792">
    <property type="entry name" value="Tscrpt_reg_LuxR_C"/>
</dbReference>
<sequence length="902" mass="95010">MLYGRNTEQARIAALLAAARDDRRSGALVLRGEAGIGKSALLDRAADGPAHVLRVTGIETESGVAFAGLSQLLWPVRERLADLPAPQARALSAALDPAGAGEGAPAGSPGGARDRFTTGLAVLTLLADLADGANGHGPVLCLVDDAQWLDTATTEALLFAARRLAAEGVVMLFAARDEGFPGTGLPELRLDRLERGDAERLLAARDLPADLRDRVIRESDGNPLALLEFGAGARRSSGLRPLPDGSRPLPVADRVVAAFRAQIAALPDRTRLMLLITAAEGRGHMPTQLAAARELGVGLADLEPAERAGLVAVDGRTITFRHPLIRTASYHGAVVAERVTVHQALADSADSADCRVRHRASAAMAPDEDVAAELDAAAERAQDRTGYAVAASLHVQAAELTPAPEARAVRLGAAATMLLHAGRPAEADDLAARAAKLTGDPAELARLGRVRATVEFEHGDPGAAARQMAEHAVHAAPEHRAAMLRTAATYAWTSGEVPAVLRAAELLPDDRAVRGLALLAGGDHAQGLPILADLVAEARAALAPGGAGLGPGGCIQCAQFALILGDDDAALELAAAEAARCRRHGLVGALPHVLRAEAQARIALGLHTDAESLVAEAIALARDTGLPGRDGHPGDGRPGRERRLGAVLARIAAIEGDEDRLNALAEPGDGALALLDLGLGRYDDALRRLDGIARGSHPHSADVLQSVADLVEAAVRAGRPDEARPAYERFRSWAEAGRQPWALAVALRCEALLDDTGEPYERAVRLHEASTRPFERARTELLYGEWLRRARRRSDARVPLDSAARTFERLRATPWLDRARAELRATGAPGTASVPAAPDLLDRLTPQELQVVRLAAAGISSREIAAQLFLSPRTVEYHLYKAYPKLGVSSRRELSRLALESA</sequence>
<dbReference type="RefSeq" id="WP_378325941.1">
    <property type="nucleotide sequence ID" value="NZ_JBHTGP010000031.1"/>
</dbReference>
<gene>
    <name evidence="4" type="ORF">ACFQZM_44525</name>
</gene>
<dbReference type="PANTHER" id="PTHR16305">
    <property type="entry name" value="TESTICULAR SOLUBLE ADENYLYL CYCLASE"/>
    <property type="match status" value="1"/>
</dbReference>
<dbReference type="Proteomes" id="UP001597063">
    <property type="component" value="Unassembled WGS sequence"/>
</dbReference>
<keyword evidence="5" id="KW-1185">Reference proteome</keyword>